<dbReference type="InterPro" id="IPR051829">
    <property type="entry name" value="Multiheme_Cytochr_ET"/>
</dbReference>
<dbReference type="Pfam" id="PF13447">
    <property type="entry name" value="Multi-haem_cyto"/>
    <property type="match status" value="1"/>
</dbReference>
<sequence>MKRKFWIVGLAVMLMAAWSATAMAANYPKLREFRLERSMPQEAVACIECHKTEHPGMFSDWAQSRHASAGISCLDCHQADPNDQDVSLDHYKQYERGDNPYGKSEYKVPVTAVVTPKDCSRCHPDEVKQYSRSKHANTVEIMWKIDPWLNKGMNSDNERKTGCYYCHGTVIEMKDGKIDPATWPNTGVGRVNMDGSLGSCTSCHTRHRFSVEEARKPEACGQCHLGPDHPQIEIYTESKHGAIYNASGYEFNWKAAPGTWTPGVDFRAPTCASCHMSGAGTVKTSHDVTERLSWETQAPLTVRPVDFKPFPAQNDWKIERAKMSEVCQQCHGKNWVDAFYVDFDKAVEEYNEVYFKPAKAKLDEMYEKGALDKTKFFDEGLEVEFYELWHHEGRRARMGTMMMAPDYAWWHGFYECKNRFNRYMEEANHLLESGGKAFMYPTFPNATGDTTKPPKIFGKK</sequence>
<evidence type="ECO:0000259" key="3">
    <source>
        <dbReference type="Pfam" id="PF13435"/>
    </source>
</evidence>
<name>A0A2Z6AU01_9BACT</name>
<organism evidence="4 5">
    <name type="scientific">Desulfovibrio ferrophilus</name>
    <dbReference type="NCBI Taxonomy" id="241368"/>
    <lineage>
        <taxon>Bacteria</taxon>
        <taxon>Pseudomonadati</taxon>
        <taxon>Thermodesulfobacteriota</taxon>
        <taxon>Desulfovibrionia</taxon>
        <taxon>Desulfovibrionales</taxon>
        <taxon>Desulfovibrionaceae</taxon>
        <taxon>Desulfovibrio</taxon>
    </lineage>
</organism>
<keyword evidence="5" id="KW-1185">Reference proteome</keyword>
<dbReference type="PANTHER" id="PTHR35038">
    <property type="entry name" value="DISSIMILATORY SULFITE REDUCTASE SIRA"/>
    <property type="match status" value="1"/>
</dbReference>
<evidence type="ECO:0000313" key="4">
    <source>
        <dbReference type="EMBL" id="BBD06730.1"/>
    </source>
</evidence>
<evidence type="ECO:0000256" key="2">
    <source>
        <dbReference type="SAM" id="SignalP"/>
    </source>
</evidence>
<feature type="domain" description="Cytochrome c-552/4" evidence="3">
    <location>
        <begin position="38"/>
        <end position="77"/>
    </location>
</feature>
<dbReference type="RefSeq" id="WP_126375546.1">
    <property type="nucleotide sequence ID" value="NZ_AP017378.1"/>
</dbReference>
<evidence type="ECO:0000256" key="1">
    <source>
        <dbReference type="ARBA" id="ARBA00022729"/>
    </source>
</evidence>
<proteinExistence type="predicted"/>
<dbReference type="EMBL" id="AP017378">
    <property type="protein sequence ID" value="BBD06730.1"/>
    <property type="molecule type" value="Genomic_DNA"/>
</dbReference>
<dbReference type="Proteomes" id="UP000269883">
    <property type="component" value="Chromosome"/>
</dbReference>
<dbReference type="SUPFAM" id="SSF48695">
    <property type="entry name" value="Multiheme cytochromes"/>
    <property type="match status" value="1"/>
</dbReference>
<dbReference type="OrthoDB" id="9814800at2"/>
<feature type="chain" id="PRO_5016340206" evidence="2">
    <location>
        <begin position="25"/>
        <end position="460"/>
    </location>
</feature>
<dbReference type="Gene3D" id="1.10.780.10">
    <property type="entry name" value="Hydroxylamine Oxidoreductase, Chain A, domain 1"/>
    <property type="match status" value="1"/>
</dbReference>
<dbReference type="Gene3D" id="1.20.850.10">
    <property type="entry name" value="Hydroxylamine Oxidoreductase, Chain A, domain 2"/>
    <property type="match status" value="1"/>
</dbReference>
<gene>
    <name evidence="4" type="ORF">DFE_0004</name>
</gene>
<dbReference type="AlphaFoldDB" id="A0A2Z6AU01"/>
<dbReference type="KEGG" id="dfl:DFE_0004"/>
<dbReference type="InterPro" id="IPR023155">
    <property type="entry name" value="Cyt_c-552/4"/>
</dbReference>
<feature type="domain" description="Cytochrome c-552/4" evidence="3">
    <location>
        <begin position="119"/>
        <end position="188"/>
    </location>
</feature>
<dbReference type="Pfam" id="PF13435">
    <property type="entry name" value="Cytochrome_C554"/>
    <property type="match status" value="2"/>
</dbReference>
<reference evidence="4 5" key="1">
    <citation type="journal article" date="2018" name="Sci. Adv.">
        <title>Multi-heme cytochromes provide a pathway for survival in energy-limited environments.</title>
        <authorList>
            <person name="Deng X."/>
            <person name="Dohmae N."/>
            <person name="Nealson K.H."/>
            <person name="Hashimoto K."/>
            <person name="Okamoto A."/>
        </authorList>
    </citation>
    <scope>NUCLEOTIDE SEQUENCE [LARGE SCALE GENOMIC DNA]</scope>
    <source>
        <strain evidence="4 5">IS5</strain>
    </source>
</reference>
<feature type="signal peptide" evidence="2">
    <location>
        <begin position="1"/>
        <end position="24"/>
    </location>
</feature>
<evidence type="ECO:0000313" key="5">
    <source>
        <dbReference type="Proteomes" id="UP000269883"/>
    </source>
</evidence>
<protein>
    <submittedName>
        <fullName evidence="4">Cytochrome c nitrite reductase, catalytic subunit 9 hemes</fullName>
    </submittedName>
</protein>
<dbReference type="InterPro" id="IPR036280">
    <property type="entry name" value="Multihaem_cyt_sf"/>
</dbReference>
<keyword evidence="1 2" id="KW-0732">Signal</keyword>
<accession>A0A2Z6AU01</accession>